<accession>A0A2A9EQU9</accession>
<dbReference type="InterPro" id="IPR045621">
    <property type="entry name" value="BPD_transp_1_N"/>
</dbReference>
<evidence type="ECO:0000256" key="7">
    <source>
        <dbReference type="RuleBase" id="RU363032"/>
    </source>
</evidence>
<sequence>MTIVDERTVEAAPTVKAQGSGLLRYVIVRFLLIIPTVFILVTLVFFLMRVAGDPITASVGGRLTEAQLAERLAAAGYDRPILVQYVEYLGQIFTGDFGRTITDNREISDILVTYGTATLELVFFALIVAFAVGVPLGMQAAYRRDRVPDAVLRVFAILCYATPVFFAGLLLKLVFSVWLGWFPLSGRTSPSVQLILGRISGSSGINIVDALRTGRWDLISDVLLHAALPALTLGLLTAGVFLRLVRTNLIGTLGREYVDAARSRGVAERRLLRKHAYKPALIPVITVMGLQIALLMGGAVLTETTFEWRGLGFSLAQYLGSRDFVAVQGIVALLAVIVAVTNFLVDVLAALIDPRVRY</sequence>
<dbReference type="GO" id="GO:0055085">
    <property type="term" value="P:transmembrane transport"/>
    <property type="evidence" value="ECO:0007669"/>
    <property type="project" value="InterPro"/>
</dbReference>
<dbReference type="EMBL" id="PDJI01000004">
    <property type="protein sequence ID" value="PFG40901.1"/>
    <property type="molecule type" value="Genomic_DNA"/>
</dbReference>
<proteinExistence type="inferred from homology"/>
<comment type="caution">
    <text evidence="9">The sequence shown here is derived from an EMBL/GenBank/DDBJ whole genome shotgun (WGS) entry which is preliminary data.</text>
</comment>
<keyword evidence="5 7" id="KW-1133">Transmembrane helix</keyword>
<evidence type="ECO:0000256" key="4">
    <source>
        <dbReference type="ARBA" id="ARBA00022692"/>
    </source>
</evidence>
<evidence type="ECO:0000256" key="3">
    <source>
        <dbReference type="ARBA" id="ARBA00022475"/>
    </source>
</evidence>
<reference evidence="9 10" key="1">
    <citation type="submission" date="2017-10" db="EMBL/GenBank/DDBJ databases">
        <title>Sequencing the genomes of 1000 actinobacteria strains.</title>
        <authorList>
            <person name="Klenk H.-P."/>
        </authorList>
    </citation>
    <scope>NUCLEOTIDE SEQUENCE [LARGE SCALE GENOMIC DNA]</scope>
    <source>
        <strain evidence="9 10">DSM 21838</strain>
    </source>
</reference>
<keyword evidence="4 7" id="KW-0812">Transmembrane</keyword>
<name>A0A2A9EQU9_9MICO</name>
<dbReference type="InterPro" id="IPR000515">
    <property type="entry name" value="MetI-like"/>
</dbReference>
<feature type="domain" description="ABC transmembrane type-1" evidence="8">
    <location>
        <begin position="115"/>
        <end position="349"/>
    </location>
</feature>
<evidence type="ECO:0000259" key="8">
    <source>
        <dbReference type="PROSITE" id="PS50928"/>
    </source>
</evidence>
<dbReference type="Pfam" id="PF00528">
    <property type="entry name" value="BPD_transp_1"/>
    <property type="match status" value="1"/>
</dbReference>
<feature type="transmembrane region" description="Helical" evidence="7">
    <location>
        <begin position="222"/>
        <end position="245"/>
    </location>
</feature>
<dbReference type="PROSITE" id="PS50928">
    <property type="entry name" value="ABC_TM1"/>
    <property type="match status" value="1"/>
</dbReference>
<dbReference type="SUPFAM" id="SSF161098">
    <property type="entry name" value="MetI-like"/>
    <property type="match status" value="1"/>
</dbReference>
<comment type="subcellular location">
    <subcellularLocation>
        <location evidence="1 7">Cell membrane</location>
        <topology evidence="1 7">Multi-pass membrane protein</topology>
    </subcellularLocation>
</comment>
<dbReference type="CDD" id="cd06261">
    <property type="entry name" value="TM_PBP2"/>
    <property type="match status" value="1"/>
</dbReference>
<comment type="similarity">
    <text evidence="7">Belongs to the binding-protein-dependent transport system permease family.</text>
</comment>
<feature type="transmembrane region" description="Helical" evidence="7">
    <location>
        <begin position="26"/>
        <end position="48"/>
    </location>
</feature>
<dbReference type="Pfam" id="PF19300">
    <property type="entry name" value="BPD_transp_1_N"/>
    <property type="match status" value="1"/>
</dbReference>
<dbReference type="PANTHER" id="PTHR43163:SF6">
    <property type="entry name" value="DIPEPTIDE TRANSPORT SYSTEM PERMEASE PROTEIN DPPB-RELATED"/>
    <property type="match status" value="1"/>
</dbReference>
<evidence type="ECO:0000256" key="1">
    <source>
        <dbReference type="ARBA" id="ARBA00004651"/>
    </source>
</evidence>
<dbReference type="Gene3D" id="1.10.3720.10">
    <property type="entry name" value="MetI-like"/>
    <property type="match status" value="1"/>
</dbReference>
<evidence type="ECO:0000256" key="6">
    <source>
        <dbReference type="ARBA" id="ARBA00023136"/>
    </source>
</evidence>
<feature type="transmembrane region" description="Helical" evidence="7">
    <location>
        <begin position="325"/>
        <end position="352"/>
    </location>
</feature>
<keyword evidence="3" id="KW-1003">Cell membrane</keyword>
<dbReference type="PANTHER" id="PTHR43163">
    <property type="entry name" value="DIPEPTIDE TRANSPORT SYSTEM PERMEASE PROTEIN DPPB-RELATED"/>
    <property type="match status" value="1"/>
</dbReference>
<dbReference type="Proteomes" id="UP000222106">
    <property type="component" value="Unassembled WGS sequence"/>
</dbReference>
<keyword evidence="2 7" id="KW-0813">Transport</keyword>
<evidence type="ECO:0000313" key="9">
    <source>
        <dbReference type="EMBL" id="PFG40901.1"/>
    </source>
</evidence>
<evidence type="ECO:0000256" key="5">
    <source>
        <dbReference type="ARBA" id="ARBA00022989"/>
    </source>
</evidence>
<dbReference type="RefSeq" id="WP_425432771.1">
    <property type="nucleotide sequence ID" value="NZ_PDJI01000004.1"/>
</dbReference>
<feature type="transmembrane region" description="Helical" evidence="7">
    <location>
        <begin position="154"/>
        <end position="181"/>
    </location>
</feature>
<dbReference type="GO" id="GO:0005886">
    <property type="term" value="C:plasma membrane"/>
    <property type="evidence" value="ECO:0007669"/>
    <property type="project" value="UniProtKB-SubCell"/>
</dbReference>
<dbReference type="InterPro" id="IPR035906">
    <property type="entry name" value="MetI-like_sf"/>
</dbReference>
<evidence type="ECO:0000256" key="2">
    <source>
        <dbReference type="ARBA" id="ARBA00022448"/>
    </source>
</evidence>
<feature type="transmembrane region" description="Helical" evidence="7">
    <location>
        <begin position="280"/>
        <end position="301"/>
    </location>
</feature>
<keyword evidence="10" id="KW-1185">Reference proteome</keyword>
<dbReference type="AlphaFoldDB" id="A0A2A9EQU9"/>
<feature type="transmembrane region" description="Helical" evidence="7">
    <location>
        <begin position="121"/>
        <end position="142"/>
    </location>
</feature>
<evidence type="ECO:0000313" key="10">
    <source>
        <dbReference type="Proteomes" id="UP000222106"/>
    </source>
</evidence>
<protein>
    <submittedName>
        <fullName evidence="9">Peptide/nickel transport system permease protein</fullName>
    </submittedName>
</protein>
<keyword evidence="6 7" id="KW-0472">Membrane</keyword>
<organism evidence="9 10">
    <name type="scientific">Georgenia soli</name>
    <dbReference type="NCBI Taxonomy" id="638953"/>
    <lineage>
        <taxon>Bacteria</taxon>
        <taxon>Bacillati</taxon>
        <taxon>Actinomycetota</taxon>
        <taxon>Actinomycetes</taxon>
        <taxon>Micrococcales</taxon>
        <taxon>Bogoriellaceae</taxon>
        <taxon>Georgenia</taxon>
    </lineage>
</organism>
<gene>
    <name evidence="9" type="ORF">ATJ97_3443</name>
</gene>